<feature type="region of interest" description="Disordered" evidence="5">
    <location>
        <begin position="475"/>
        <end position="518"/>
    </location>
</feature>
<proteinExistence type="predicted"/>
<feature type="region of interest" description="Disordered" evidence="5">
    <location>
        <begin position="323"/>
        <end position="348"/>
    </location>
</feature>
<organism evidence="8 9">
    <name type="scientific">Astrephomene gubernaculifera</name>
    <dbReference type="NCBI Taxonomy" id="47775"/>
    <lineage>
        <taxon>Eukaryota</taxon>
        <taxon>Viridiplantae</taxon>
        <taxon>Chlorophyta</taxon>
        <taxon>core chlorophytes</taxon>
        <taxon>Chlorophyceae</taxon>
        <taxon>CS clade</taxon>
        <taxon>Chlamydomonadales</taxon>
        <taxon>Astrephomenaceae</taxon>
        <taxon>Astrephomene</taxon>
    </lineage>
</organism>
<keyword evidence="4 6" id="KW-0472">Membrane</keyword>
<evidence type="ECO:0000256" key="5">
    <source>
        <dbReference type="SAM" id="MobiDB-lite"/>
    </source>
</evidence>
<gene>
    <name evidence="8" type="ORF">Agub_g6761</name>
</gene>
<evidence type="ECO:0000259" key="7">
    <source>
        <dbReference type="Pfam" id="PF08016"/>
    </source>
</evidence>
<evidence type="ECO:0000256" key="4">
    <source>
        <dbReference type="ARBA" id="ARBA00023136"/>
    </source>
</evidence>
<evidence type="ECO:0000256" key="6">
    <source>
        <dbReference type="SAM" id="Phobius"/>
    </source>
</evidence>
<feature type="compositionally biased region" description="Polar residues" evidence="5">
    <location>
        <begin position="324"/>
        <end position="342"/>
    </location>
</feature>
<keyword evidence="3 6" id="KW-1133">Transmembrane helix</keyword>
<dbReference type="EMBL" id="BMAR01000009">
    <property type="protein sequence ID" value="GFR45383.1"/>
    <property type="molecule type" value="Genomic_DNA"/>
</dbReference>
<dbReference type="Pfam" id="PF08016">
    <property type="entry name" value="PKD_channel"/>
    <property type="match status" value="1"/>
</dbReference>
<dbReference type="InterPro" id="IPR013122">
    <property type="entry name" value="PKD1_2_channel"/>
</dbReference>
<evidence type="ECO:0000256" key="1">
    <source>
        <dbReference type="ARBA" id="ARBA00004141"/>
    </source>
</evidence>
<feature type="region of interest" description="Disordered" evidence="5">
    <location>
        <begin position="361"/>
        <end position="387"/>
    </location>
</feature>
<dbReference type="Proteomes" id="UP001054857">
    <property type="component" value="Unassembled WGS sequence"/>
</dbReference>
<evidence type="ECO:0000313" key="8">
    <source>
        <dbReference type="EMBL" id="GFR45383.1"/>
    </source>
</evidence>
<dbReference type="PANTHER" id="PTHR10877">
    <property type="entry name" value="POLYCYSTIN FAMILY MEMBER"/>
    <property type="match status" value="1"/>
</dbReference>
<comment type="caution">
    <text evidence="8">The sequence shown here is derived from an EMBL/GenBank/DDBJ whole genome shotgun (WGS) entry which is preliminary data.</text>
</comment>
<feature type="domain" description="Polycystin cation channel PKD1/PKD2" evidence="7">
    <location>
        <begin position="2"/>
        <end position="132"/>
    </location>
</feature>
<dbReference type="PANTHER" id="PTHR10877:SF183">
    <property type="entry name" value="AT14535P-RELATED"/>
    <property type="match status" value="1"/>
</dbReference>
<feature type="transmembrane region" description="Helical" evidence="6">
    <location>
        <begin position="38"/>
        <end position="60"/>
    </location>
</feature>
<keyword evidence="9" id="KW-1185">Reference proteome</keyword>
<dbReference type="GO" id="GO:0016020">
    <property type="term" value="C:membrane"/>
    <property type="evidence" value="ECO:0007669"/>
    <property type="project" value="UniProtKB-SubCell"/>
</dbReference>
<feature type="transmembrane region" description="Helical" evidence="6">
    <location>
        <begin position="107"/>
        <end position="134"/>
    </location>
</feature>
<name>A0AAD3DRI9_9CHLO</name>
<reference evidence="8 9" key="1">
    <citation type="journal article" date="2021" name="Sci. Rep.">
        <title>Genome sequencing of the multicellular alga Astrephomene provides insights into convergent evolution of germ-soma differentiation.</title>
        <authorList>
            <person name="Yamashita S."/>
            <person name="Yamamoto K."/>
            <person name="Matsuzaki R."/>
            <person name="Suzuki S."/>
            <person name="Yamaguchi H."/>
            <person name="Hirooka S."/>
            <person name="Minakuchi Y."/>
            <person name="Miyagishima S."/>
            <person name="Kawachi M."/>
            <person name="Toyoda A."/>
            <person name="Nozaki H."/>
        </authorList>
    </citation>
    <scope>NUCLEOTIDE SEQUENCE [LARGE SCALE GENOMIC DNA]</scope>
    <source>
        <strain evidence="8 9">NIES-4017</strain>
    </source>
</reference>
<feature type="region of interest" description="Disordered" evidence="5">
    <location>
        <begin position="766"/>
        <end position="789"/>
    </location>
</feature>
<dbReference type="AlphaFoldDB" id="A0AAD3DRI9"/>
<sequence>MLQGVVMVLLIVRWVHHLSFQPHLSIISGTLARMLPDLATFVLVMLVILVMFASLLQLLWGNVTAELATLSDAVIWAFSYSINGAGLDTLDATVMDPANQANAAYTFLGWVVCLLGPLLFYFTLINFVLALLFLPFGLLKAANKHEPWIWEQIRLLFLWYWQRLSGVAPSNKEMMKLVVHTLKHKASKPPKVTLPHLRISRRILHHSSADSDINTPVTSQGQVILEGLGPNQCAGGLAQQDSSRTPKVEVGGKRVSAQELEVLLGTLSHQQQHHGQQESSHQAVTLSPHSPSPASSTLPTSSPQRSLLVALVAAQLLKRLGKPLSSSQRGGDSSILQQQTGPAANAQADPEVKTGITGHAAQLSSSEQAGPVAEGLEAQPDGVESPVAEEPVVCFSEPSMSASPVAVTCNTTEPESAASPAAAVAMQRSRFGELNVILPGSIAPSPAVLELPADTTLPDVTANVTVVAVSGEHMHGVDSSTAAGTWREDPKGSDRHWPQISSGGAEPEQKPLSQQWRASQQGRLTFNLDRLRTELAGQRPAAGRRLMLHSLTGVAGRVPPSQTASVRPASGHRVSAWSCAGAYAGLRPAGTPDTATQSQPLQKKVSSSRFSAVVVPHKGPTAVAGASWEGPAASAAAEHGGTPTTFTSVVPLEDMPQGKLTRPDTHGAAWGVSGIDSIIRQEGRADLLGPQGLQQEQQGAQQLPLQPTQEEAVAVFAPPGRTWRALVVAAAATAAANASMNTTSSVAPLAQPSTACTSPAVAVPEDTRAGCQEEEGGSASGGSPAPPEIRANSVAAVPLERVKLPSSPAREGQPVEHQHQQQLQPLLASTGHQQQGQWLLQLPGVGDTDFCRRVADAAVALGMTSTVLAAIEALLKEYESLRAQQGSMQAEQQLLAAGLNYLIVRIAAVGRNKGWR</sequence>
<evidence type="ECO:0000313" key="9">
    <source>
        <dbReference type="Proteomes" id="UP001054857"/>
    </source>
</evidence>
<feature type="region of interest" description="Disordered" evidence="5">
    <location>
        <begin position="268"/>
        <end position="303"/>
    </location>
</feature>
<dbReference type="InterPro" id="IPR051223">
    <property type="entry name" value="Polycystin"/>
</dbReference>
<accession>A0AAD3DRI9</accession>
<keyword evidence="2 6" id="KW-0812">Transmembrane</keyword>
<evidence type="ECO:0000256" key="3">
    <source>
        <dbReference type="ARBA" id="ARBA00022989"/>
    </source>
</evidence>
<protein>
    <recommendedName>
        <fullName evidence="7">Polycystin cation channel PKD1/PKD2 domain-containing protein</fullName>
    </recommendedName>
</protein>
<feature type="compositionally biased region" description="Basic and acidic residues" evidence="5">
    <location>
        <begin position="486"/>
        <end position="497"/>
    </location>
</feature>
<evidence type="ECO:0000256" key="2">
    <source>
        <dbReference type="ARBA" id="ARBA00022692"/>
    </source>
</evidence>
<comment type="subcellular location">
    <subcellularLocation>
        <location evidence="1">Membrane</location>
        <topology evidence="1">Multi-pass membrane protein</topology>
    </subcellularLocation>
</comment>